<gene>
    <name evidence="4" type="ORF">KEC56_09270</name>
</gene>
<dbReference type="PANTHER" id="PTHR33734">
    <property type="entry name" value="LYSM DOMAIN-CONTAINING GPI-ANCHORED PROTEIN 2"/>
    <property type="match status" value="1"/>
</dbReference>
<evidence type="ECO:0000256" key="2">
    <source>
        <dbReference type="SAM" id="SignalP"/>
    </source>
</evidence>
<name>A0A9X1LPK3_9MICO</name>
<dbReference type="Gene3D" id="3.10.350.10">
    <property type="entry name" value="LysM domain"/>
    <property type="match status" value="2"/>
</dbReference>
<dbReference type="GO" id="GO:0008932">
    <property type="term" value="F:lytic endotransglycosylase activity"/>
    <property type="evidence" value="ECO:0007669"/>
    <property type="project" value="TreeGrafter"/>
</dbReference>
<dbReference type="Pfam" id="PF01476">
    <property type="entry name" value="LysM"/>
    <property type="match status" value="2"/>
</dbReference>
<comment type="caution">
    <text evidence="4">The sequence shown here is derived from an EMBL/GenBank/DDBJ whole genome shotgun (WGS) entry which is preliminary data.</text>
</comment>
<feature type="domain" description="LysM" evidence="3">
    <location>
        <begin position="122"/>
        <end position="166"/>
    </location>
</feature>
<feature type="signal peptide" evidence="2">
    <location>
        <begin position="1"/>
        <end position="16"/>
    </location>
</feature>
<dbReference type="InterPro" id="IPR036779">
    <property type="entry name" value="LysM_dom_sf"/>
</dbReference>
<dbReference type="Proteomes" id="UP001139289">
    <property type="component" value="Unassembled WGS sequence"/>
</dbReference>
<dbReference type="PANTHER" id="PTHR33734:SF22">
    <property type="entry name" value="MEMBRANE-BOUND LYTIC MUREIN TRANSGLYCOSYLASE D"/>
    <property type="match status" value="1"/>
</dbReference>
<sequence>MVSVLVGALAATPAHAAAPADTAPTPLQARAGGALQLEKTPRPVPAAAKPASYTVRPGDTIAGIAQRHGLAAADVLTWNGLGWRTVIYPGQTIRLAAPAPAPSASTPAAPAPAAAPSTTATGSHTVVAGDTIFAIAKKHGTSVDAVLAANGLGRGSIIYPGQTIRIAAANAPQPAAAAAPASVPTPSAASTSADLNALQAENATLIIRIGRELGVPERGIAIALGTSMVEAWLRNLEWGDRDSLGLFQQRSSTGWGEPEQIMNRGYSIRAFFVGASNPDGTTTRGLLDIPGWEKMSFAEAAQAVQISAYPDRYAKWEQAAYTWLDLYG</sequence>
<keyword evidence="5" id="KW-1185">Reference proteome</keyword>
<dbReference type="AlphaFoldDB" id="A0A9X1LPK3"/>
<proteinExistence type="predicted"/>
<evidence type="ECO:0000256" key="1">
    <source>
        <dbReference type="SAM" id="MobiDB-lite"/>
    </source>
</evidence>
<dbReference type="EMBL" id="JAGTTM010000003">
    <property type="protein sequence ID" value="MCC2029707.1"/>
    <property type="molecule type" value="Genomic_DNA"/>
</dbReference>
<keyword evidence="2" id="KW-0732">Signal</keyword>
<feature type="chain" id="PRO_5040769544" evidence="2">
    <location>
        <begin position="17"/>
        <end position="328"/>
    </location>
</feature>
<evidence type="ECO:0000313" key="4">
    <source>
        <dbReference type="EMBL" id="MCC2029707.1"/>
    </source>
</evidence>
<dbReference type="InterPro" id="IPR018392">
    <property type="entry name" value="LysM"/>
</dbReference>
<accession>A0A9X1LPK3</accession>
<dbReference type="PROSITE" id="PS51782">
    <property type="entry name" value="LYSM"/>
    <property type="match status" value="2"/>
</dbReference>
<feature type="region of interest" description="Disordered" evidence="1">
    <location>
        <begin position="99"/>
        <end position="121"/>
    </location>
</feature>
<dbReference type="CDD" id="cd00118">
    <property type="entry name" value="LysM"/>
    <property type="match status" value="2"/>
</dbReference>
<dbReference type="SUPFAM" id="SSF54106">
    <property type="entry name" value="LysM domain"/>
    <property type="match status" value="2"/>
</dbReference>
<protein>
    <submittedName>
        <fullName evidence="4">LysM peptidoglycan-binding domain-containing protein</fullName>
    </submittedName>
</protein>
<evidence type="ECO:0000259" key="3">
    <source>
        <dbReference type="PROSITE" id="PS51782"/>
    </source>
</evidence>
<reference evidence="4" key="1">
    <citation type="submission" date="2021-04" db="EMBL/GenBank/DDBJ databases">
        <title>Microbacterium tenobrionis sp. nov. and Microbacterium allomyrinae sp. nov., isolated from larvae of Tenobrio molitor and Allomyrina dichotoma, respectively.</title>
        <authorList>
            <person name="Lee S.D."/>
        </authorList>
    </citation>
    <scope>NUCLEOTIDE SEQUENCE</scope>
    <source>
        <strain evidence="4">YMB-B2</strain>
    </source>
</reference>
<dbReference type="SMART" id="SM00257">
    <property type="entry name" value="LysM"/>
    <property type="match status" value="2"/>
</dbReference>
<feature type="domain" description="LysM" evidence="3">
    <location>
        <begin position="51"/>
        <end position="95"/>
    </location>
</feature>
<evidence type="ECO:0000313" key="5">
    <source>
        <dbReference type="Proteomes" id="UP001139289"/>
    </source>
</evidence>
<organism evidence="4 5">
    <name type="scientific">Microbacterium tenebrionis</name>
    <dbReference type="NCBI Taxonomy" id="2830665"/>
    <lineage>
        <taxon>Bacteria</taxon>
        <taxon>Bacillati</taxon>
        <taxon>Actinomycetota</taxon>
        <taxon>Actinomycetes</taxon>
        <taxon>Micrococcales</taxon>
        <taxon>Microbacteriaceae</taxon>
        <taxon>Microbacterium</taxon>
    </lineage>
</organism>